<gene>
    <name evidence="4" type="ORF">J2851_003609</name>
</gene>
<dbReference type="EMBL" id="JAGINP010000013">
    <property type="protein sequence ID" value="MBP2293824.1"/>
    <property type="molecule type" value="Genomic_DNA"/>
</dbReference>
<evidence type="ECO:0000256" key="1">
    <source>
        <dbReference type="ARBA" id="ARBA00022679"/>
    </source>
</evidence>
<dbReference type="CDD" id="cd04301">
    <property type="entry name" value="NAT_SF"/>
    <property type="match status" value="1"/>
</dbReference>
<evidence type="ECO:0000259" key="3">
    <source>
        <dbReference type="PROSITE" id="PS51186"/>
    </source>
</evidence>
<accession>A0ABS4SNL4</accession>
<dbReference type="GO" id="GO:0008999">
    <property type="term" value="F:protein-N-terminal-alanine acetyltransferase activity"/>
    <property type="evidence" value="ECO:0007669"/>
    <property type="project" value="UniProtKB-EC"/>
</dbReference>
<evidence type="ECO:0000256" key="2">
    <source>
        <dbReference type="ARBA" id="ARBA00023315"/>
    </source>
</evidence>
<dbReference type="Proteomes" id="UP000781958">
    <property type="component" value="Unassembled WGS sequence"/>
</dbReference>
<organism evidence="4 5">
    <name type="scientific">Azospirillum rugosum</name>
    <dbReference type="NCBI Taxonomy" id="416170"/>
    <lineage>
        <taxon>Bacteria</taxon>
        <taxon>Pseudomonadati</taxon>
        <taxon>Pseudomonadota</taxon>
        <taxon>Alphaproteobacteria</taxon>
        <taxon>Rhodospirillales</taxon>
        <taxon>Azospirillaceae</taxon>
        <taxon>Azospirillum</taxon>
    </lineage>
</organism>
<dbReference type="InterPro" id="IPR016181">
    <property type="entry name" value="Acyl_CoA_acyltransferase"/>
</dbReference>
<dbReference type="PANTHER" id="PTHR43877">
    <property type="entry name" value="AMINOALKYLPHOSPHONATE N-ACETYLTRANSFERASE-RELATED-RELATED"/>
    <property type="match status" value="1"/>
</dbReference>
<dbReference type="SUPFAM" id="SSF55729">
    <property type="entry name" value="Acyl-CoA N-acyltransferases (Nat)"/>
    <property type="match status" value="1"/>
</dbReference>
<sequence length="154" mass="16126">MSDDVILRPAGPVEAAVMAALQQACFPDDPWDAASIATLAGQAGSFAVLALAGEEPVGFVLARVAAEDGEIIAIGVLPNARRGGVGRRLVAAARDGAGRLGATALFLEVAEDNDAARYLYKSCGFFPVGRRPGYYKRPEGRVAALVLRYSYADE</sequence>
<evidence type="ECO:0000313" key="4">
    <source>
        <dbReference type="EMBL" id="MBP2293824.1"/>
    </source>
</evidence>
<dbReference type="InterPro" id="IPR000182">
    <property type="entry name" value="GNAT_dom"/>
</dbReference>
<dbReference type="RefSeq" id="WP_209767751.1">
    <property type="nucleotide sequence ID" value="NZ_JAGINP010000013.1"/>
</dbReference>
<comment type="caution">
    <text evidence="4">The sequence shown here is derived from an EMBL/GenBank/DDBJ whole genome shotgun (WGS) entry which is preliminary data.</text>
</comment>
<reference evidence="4 5" key="1">
    <citation type="submission" date="2021-03" db="EMBL/GenBank/DDBJ databases">
        <title>Genomic Encyclopedia of Type Strains, Phase III (KMG-III): the genomes of soil and plant-associated and newly described type strains.</title>
        <authorList>
            <person name="Whitman W."/>
        </authorList>
    </citation>
    <scope>NUCLEOTIDE SEQUENCE [LARGE SCALE GENOMIC DNA]</scope>
    <source>
        <strain evidence="4 5">IMMIB AFH-6</strain>
    </source>
</reference>
<dbReference type="Pfam" id="PF00583">
    <property type="entry name" value="Acetyltransf_1"/>
    <property type="match status" value="1"/>
</dbReference>
<dbReference type="PROSITE" id="PS51186">
    <property type="entry name" value="GNAT"/>
    <property type="match status" value="1"/>
</dbReference>
<protein>
    <submittedName>
        <fullName evidence="4">Ribosomal-protein-alanine N-acetyltransferase</fullName>
        <ecNumber evidence="4">2.3.1.267</ecNumber>
    </submittedName>
</protein>
<proteinExistence type="predicted"/>
<feature type="domain" description="N-acetyltransferase" evidence="3">
    <location>
        <begin position="5"/>
        <end position="152"/>
    </location>
</feature>
<dbReference type="EC" id="2.3.1.267" evidence="4"/>
<evidence type="ECO:0000313" key="5">
    <source>
        <dbReference type="Proteomes" id="UP000781958"/>
    </source>
</evidence>
<keyword evidence="2 4" id="KW-0012">Acyltransferase</keyword>
<keyword evidence="5" id="KW-1185">Reference proteome</keyword>
<name>A0ABS4SNL4_9PROT</name>
<dbReference type="InterPro" id="IPR050832">
    <property type="entry name" value="Bact_Acetyltransf"/>
</dbReference>
<dbReference type="Gene3D" id="3.40.630.30">
    <property type="match status" value="1"/>
</dbReference>
<keyword evidence="1 4" id="KW-0808">Transferase</keyword>